<reference evidence="2 3" key="1">
    <citation type="journal article" date="2016" name="Mol. Biol. Evol.">
        <title>Comparative Genomics of Early-Diverging Mushroom-Forming Fungi Provides Insights into the Origins of Lignocellulose Decay Capabilities.</title>
        <authorList>
            <person name="Nagy L.G."/>
            <person name="Riley R."/>
            <person name="Tritt A."/>
            <person name="Adam C."/>
            <person name="Daum C."/>
            <person name="Floudas D."/>
            <person name="Sun H."/>
            <person name="Yadav J.S."/>
            <person name="Pangilinan J."/>
            <person name="Larsson K.H."/>
            <person name="Matsuura K."/>
            <person name="Barry K."/>
            <person name="Labutti K."/>
            <person name="Kuo R."/>
            <person name="Ohm R.A."/>
            <person name="Bhattacharya S.S."/>
            <person name="Shirouzu T."/>
            <person name="Yoshinaga Y."/>
            <person name="Martin F.M."/>
            <person name="Grigoriev I.V."/>
            <person name="Hibbett D.S."/>
        </authorList>
    </citation>
    <scope>NUCLEOTIDE SEQUENCE [LARGE SCALE GENOMIC DNA]</scope>
    <source>
        <strain evidence="2 3">HHB12733</strain>
    </source>
</reference>
<protein>
    <submittedName>
        <fullName evidence="2">Uncharacterized protein</fullName>
    </submittedName>
</protein>
<feature type="region of interest" description="Disordered" evidence="1">
    <location>
        <begin position="1"/>
        <end position="47"/>
    </location>
</feature>
<dbReference type="OrthoDB" id="4584900at2759"/>
<accession>A0A165IT43</accession>
<organism evidence="2 3">
    <name type="scientific">Calocera cornea HHB12733</name>
    <dbReference type="NCBI Taxonomy" id="1353952"/>
    <lineage>
        <taxon>Eukaryota</taxon>
        <taxon>Fungi</taxon>
        <taxon>Dikarya</taxon>
        <taxon>Basidiomycota</taxon>
        <taxon>Agaricomycotina</taxon>
        <taxon>Dacrymycetes</taxon>
        <taxon>Dacrymycetales</taxon>
        <taxon>Dacrymycetaceae</taxon>
        <taxon>Calocera</taxon>
    </lineage>
</organism>
<evidence type="ECO:0000256" key="1">
    <source>
        <dbReference type="SAM" id="MobiDB-lite"/>
    </source>
</evidence>
<dbReference type="AlphaFoldDB" id="A0A165IT43"/>
<dbReference type="STRING" id="1353952.A0A165IT43"/>
<sequence length="225" mass="23641">MPQGKRSLADLPSTNAERLRRNLPLKPPMRRDGTRAARSSPSAMPTKSQAPVTYVANIYAEQNGSMLGYLQCDTSCILIPAAQKSNATTVSFSPNGTTPFDLLLLNNNTQLNAIGGLVLEKSGDLGTGSSAAAMLELVAPSKAGSFPPNAVQQFTESAIWTYSSSQKLTPSWTTSANLTHEVAIMMDPHSGALYLTGDIDVFKTEHGAASPGPLSFVASIAVEGA</sequence>
<dbReference type="EMBL" id="KV423927">
    <property type="protein sequence ID" value="KZT60945.1"/>
    <property type="molecule type" value="Genomic_DNA"/>
</dbReference>
<proteinExistence type="predicted"/>
<evidence type="ECO:0000313" key="3">
    <source>
        <dbReference type="Proteomes" id="UP000076842"/>
    </source>
</evidence>
<dbReference type="Proteomes" id="UP000076842">
    <property type="component" value="Unassembled WGS sequence"/>
</dbReference>
<evidence type="ECO:0000313" key="2">
    <source>
        <dbReference type="EMBL" id="KZT60945.1"/>
    </source>
</evidence>
<dbReference type="InParanoid" id="A0A165IT43"/>
<keyword evidence="3" id="KW-1185">Reference proteome</keyword>
<name>A0A165IT43_9BASI</name>
<feature type="compositionally biased region" description="Polar residues" evidence="1">
    <location>
        <begin position="37"/>
        <end position="47"/>
    </location>
</feature>
<gene>
    <name evidence="2" type="ORF">CALCODRAFT_480338</name>
</gene>